<sequence>MSAVVMVIVGWRSSGWRIGHDQAVYGEAERLTLSESFGCLVNSPEQDAFCNPGLSLDNPGCHPHTGDKE</sequence>
<proteinExistence type="predicted"/>
<gene>
    <name evidence="1" type="ORF">SAMN05421686_11117</name>
</gene>
<keyword evidence="2" id="KW-1185">Reference proteome</keyword>
<dbReference type="EMBL" id="FTOH01000011">
    <property type="protein sequence ID" value="SIT13152.1"/>
    <property type="molecule type" value="Genomic_DNA"/>
</dbReference>
<organism evidence="1 2">
    <name type="scientific">Thalassolituus maritimus</name>
    <dbReference type="NCBI Taxonomy" id="484498"/>
    <lineage>
        <taxon>Bacteria</taxon>
        <taxon>Pseudomonadati</taxon>
        <taxon>Pseudomonadota</taxon>
        <taxon>Gammaproteobacteria</taxon>
        <taxon>Oceanospirillales</taxon>
        <taxon>Oceanospirillaceae</taxon>
        <taxon>Thalassolituus</taxon>
    </lineage>
</organism>
<accession>A0A1N7PRG4</accession>
<dbReference type="Proteomes" id="UP000185639">
    <property type="component" value="Unassembled WGS sequence"/>
</dbReference>
<evidence type="ECO:0000313" key="2">
    <source>
        <dbReference type="Proteomes" id="UP000185639"/>
    </source>
</evidence>
<dbReference type="STRING" id="484498.SAMN05421686_11117"/>
<evidence type="ECO:0000313" key="1">
    <source>
        <dbReference type="EMBL" id="SIT13152.1"/>
    </source>
</evidence>
<protein>
    <submittedName>
        <fullName evidence="1">Uncharacterized protein</fullName>
    </submittedName>
</protein>
<name>A0A1N7PRG4_9GAMM</name>
<dbReference type="AlphaFoldDB" id="A0A1N7PRG4"/>
<reference evidence="2" key="1">
    <citation type="submission" date="2017-01" db="EMBL/GenBank/DDBJ databases">
        <authorList>
            <person name="Varghese N."/>
            <person name="Submissions S."/>
        </authorList>
    </citation>
    <scope>NUCLEOTIDE SEQUENCE [LARGE SCALE GENOMIC DNA]</scope>
    <source>
        <strain evidence="2">DSM 24913</strain>
    </source>
</reference>